<reference evidence="5 6" key="1">
    <citation type="submission" date="2022-04" db="EMBL/GenBank/DDBJ databases">
        <title>Proposal of a three novel species of Scandinavium, Scandinavium hiltneri, Scandinavium manionii, Scandinavium tedordense.</title>
        <authorList>
            <person name="Maddock D.W."/>
            <person name="Brady C.L."/>
            <person name="Denman S."/>
            <person name="Arnold D."/>
        </authorList>
    </citation>
    <scope>NUCLEOTIDE SEQUENCE [LARGE SCALE GENOMIC DNA]</scope>
    <source>
        <strain evidence="5 6">H11S7</strain>
    </source>
</reference>
<dbReference type="InterPro" id="IPR038765">
    <property type="entry name" value="Papain-like_cys_pep_sf"/>
</dbReference>
<keyword evidence="3" id="KW-0788">Thiol protease</keyword>
<organism evidence="5 6">
    <name type="scientific">Scandinavium hiltneri</name>
    <dbReference type="NCBI Taxonomy" id="2926519"/>
    <lineage>
        <taxon>Bacteria</taxon>
        <taxon>Pseudomonadati</taxon>
        <taxon>Pseudomonadota</taxon>
        <taxon>Gammaproteobacteria</taxon>
        <taxon>Enterobacterales</taxon>
        <taxon>Enterobacteriaceae</taxon>
        <taxon>Scandinavium</taxon>
    </lineage>
</organism>
<evidence type="ECO:0000313" key="6">
    <source>
        <dbReference type="Proteomes" id="UP001205357"/>
    </source>
</evidence>
<dbReference type="InterPro" id="IPR006473">
    <property type="entry name" value="Peptidase_C58_Yopt"/>
</dbReference>
<dbReference type="RefSeq" id="WP_258989010.1">
    <property type="nucleotide sequence ID" value="NZ_JALIGE010000075.1"/>
</dbReference>
<comment type="caution">
    <text evidence="5">The sequence shown here is derived from an EMBL/GenBank/DDBJ whole genome shotgun (WGS) entry which is preliminary data.</text>
</comment>
<dbReference type="Pfam" id="PF03543">
    <property type="entry name" value="Peptidase_C58"/>
    <property type="match status" value="1"/>
</dbReference>
<accession>A0ABT2E3M7</accession>
<feature type="domain" description="Peptidase C58 YopT-type" evidence="4">
    <location>
        <begin position="16"/>
        <end position="191"/>
    </location>
</feature>
<dbReference type="GO" id="GO:0008233">
    <property type="term" value="F:peptidase activity"/>
    <property type="evidence" value="ECO:0007669"/>
    <property type="project" value="UniProtKB-KW"/>
</dbReference>
<dbReference type="Gene3D" id="3.90.70.20">
    <property type="match status" value="1"/>
</dbReference>
<dbReference type="SUPFAM" id="SSF54001">
    <property type="entry name" value="Cysteine proteinases"/>
    <property type="match status" value="1"/>
</dbReference>
<sequence>MKIDKFFQDSYIRKNKNTFGSKCDGVCTGLSLTWIEANVKHGEFKNHVKQPTITQKVSEYQNNYATNPFSLLADGNQEDSSVFAKIAYEDGFRRWGQKTNYILTRVEGSTGGVGEKRKCMLNELVWSMTSMNAGSVVYGIVLLMGEKDGHAMAWTQQNRMYDFFDPNFGIYSDIKEEKLFNFISSHIKKHYKKLNYTWTTAKFTKLLTSPTPRPA</sequence>
<dbReference type="EMBL" id="JALIGE010000075">
    <property type="protein sequence ID" value="MCS2162455.1"/>
    <property type="molecule type" value="Genomic_DNA"/>
</dbReference>
<gene>
    <name evidence="5" type="ORF">MUU47_15260</name>
</gene>
<evidence type="ECO:0000256" key="3">
    <source>
        <dbReference type="ARBA" id="ARBA00022807"/>
    </source>
</evidence>
<dbReference type="Proteomes" id="UP001205357">
    <property type="component" value="Unassembled WGS sequence"/>
</dbReference>
<protein>
    <submittedName>
        <fullName evidence="5">YopT-type cysteine protease domain-containing protein</fullName>
    </submittedName>
</protein>
<keyword evidence="6" id="KW-1185">Reference proteome</keyword>
<keyword evidence="1 5" id="KW-0645">Protease</keyword>
<evidence type="ECO:0000256" key="2">
    <source>
        <dbReference type="ARBA" id="ARBA00022801"/>
    </source>
</evidence>
<keyword evidence="2" id="KW-0378">Hydrolase</keyword>
<name>A0ABT2E3M7_9ENTR</name>
<proteinExistence type="predicted"/>
<evidence type="ECO:0000313" key="5">
    <source>
        <dbReference type="EMBL" id="MCS2162455.1"/>
    </source>
</evidence>
<evidence type="ECO:0000256" key="1">
    <source>
        <dbReference type="ARBA" id="ARBA00022670"/>
    </source>
</evidence>
<dbReference type="GO" id="GO:0006508">
    <property type="term" value="P:proteolysis"/>
    <property type="evidence" value="ECO:0007669"/>
    <property type="project" value="UniProtKB-KW"/>
</dbReference>
<evidence type="ECO:0000259" key="4">
    <source>
        <dbReference type="Pfam" id="PF03543"/>
    </source>
</evidence>